<keyword evidence="5" id="KW-1185">Reference proteome</keyword>
<dbReference type="InterPro" id="IPR014756">
    <property type="entry name" value="Ig_E-set"/>
</dbReference>
<sequence length="242" mass="28344">MKIIYLFIILIISLYYVDARGYAVYPRSRQAFCADNRKNNFFYPLDGSGIKDPACRKAWRESGPKFVMRKNEYTVYVPHYKMGINALQAQVPRYLCSAGDVYKSGNSIPNIWTATVISVPYQSLEGERINYKYCETSITRNHESNLWEFYITEPGFNIDKQTLTWDDLIMFYNVTNILPEEQQETNEYCPTGTLYKIPITLPVRYERATLLVRYQSTDLRGKCEISCSDYLFKPILRKKLLK</sequence>
<dbReference type="Gene3D" id="2.70.50.50">
    <property type="entry name" value="chitin-binding protein cbp21"/>
    <property type="match status" value="1"/>
</dbReference>
<dbReference type="PANTHER" id="PTHR34823:SF1">
    <property type="entry name" value="CHITIN-BINDING TYPE-4 DOMAIN-CONTAINING PROTEIN"/>
    <property type="match status" value="1"/>
</dbReference>
<dbReference type="EMBL" id="AJWJ01000190">
    <property type="protein sequence ID" value="KAF2073667.1"/>
    <property type="molecule type" value="Genomic_DNA"/>
</dbReference>
<dbReference type="AlphaFoldDB" id="A0A8J4V4L7"/>
<dbReference type="PANTHER" id="PTHR34823">
    <property type="entry name" value="GLCNAC-BINDING PROTEIN A"/>
    <property type="match status" value="1"/>
</dbReference>
<evidence type="ECO:0000313" key="5">
    <source>
        <dbReference type="Proteomes" id="UP000695562"/>
    </source>
</evidence>
<proteinExistence type="predicted"/>
<comment type="caution">
    <text evidence="4">The sequence shown here is derived from an EMBL/GenBank/DDBJ whole genome shotgun (WGS) entry which is preliminary data.</text>
</comment>
<feature type="signal peptide" evidence="2">
    <location>
        <begin position="1"/>
        <end position="19"/>
    </location>
</feature>
<dbReference type="OrthoDB" id="17911at2759"/>
<evidence type="ECO:0000313" key="4">
    <source>
        <dbReference type="EMBL" id="KAF2073667.1"/>
    </source>
</evidence>
<organism evidence="4 5">
    <name type="scientific">Polysphondylium violaceum</name>
    <dbReference type="NCBI Taxonomy" id="133409"/>
    <lineage>
        <taxon>Eukaryota</taxon>
        <taxon>Amoebozoa</taxon>
        <taxon>Evosea</taxon>
        <taxon>Eumycetozoa</taxon>
        <taxon>Dictyostelia</taxon>
        <taxon>Dictyosteliales</taxon>
        <taxon>Dictyosteliaceae</taxon>
        <taxon>Polysphondylium</taxon>
    </lineage>
</organism>
<reference evidence="4" key="1">
    <citation type="submission" date="2020-01" db="EMBL/GenBank/DDBJ databases">
        <title>Development of genomics and gene disruption for Polysphondylium violaceum indicates a role for the polyketide synthase stlB in stalk morphogenesis.</title>
        <authorList>
            <person name="Narita B."/>
            <person name="Kawabe Y."/>
            <person name="Kin K."/>
            <person name="Saito T."/>
            <person name="Gibbs R."/>
            <person name="Kuspa A."/>
            <person name="Muzny D."/>
            <person name="Queller D."/>
            <person name="Richards S."/>
            <person name="Strassman J."/>
            <person name="Sucgang R."/>
            <person name="Worley K."/>
            <person name="Schaap P."/>
        </authorList>
    </citation>
    <scope>NUCLEOTIDE SEQUENCE</scope>
    <source>
        <strain evidence="4">QSvi11</strain>
    </source>
</reference>
<keyword evidence="1 2" id="KW-0732">Signal</keyword>
<feature type="chain" id="PRO_5035256695" description="Chitin-binding type-4 domain-containing protein" evidence="2">
    <location>
        <begin position="20"/>
        <end position="242"/>
    </location>
</feature>
<accession>A0A8J4V4L7</accession>
<evidence type="ECO:0000259" key="3">
    <source>
        <dbReference type="Pfam" id="PF03067"/>
    </source>
</evidence>
<evidence type="ECO:0000256" key="2">
    <source>
        <dbReference type="SAM" id="SignalP"/>
    </source>
</evidence>
<dbReference type="Proteomes" id="UP000695562">
    <property type="component" value="Unassembled WGS sequence"/>
</dbReference>
<dbReference type="Pfam" id="PF03067">
    <property type="entry name" value="LPMO_10"/>
    <property type="match status" value="1"/>
</dbReference>
<evidence type="ECO:0000256" key="1">
    <source>
        <dbReference type="ARBA" id="ARBA00022729"/>
    </source>
</evidence>
<protein>
    <recommendedName>
        <fullName evidence="3">Chitin-binding type-4 domain-containing protein</fullName>
    </recommendedName>
</protein>
<dbReference type="InterPro" id="IPR004302">
    <property type="entry name" value="Cellulose/chitin-bd_N"/>
</dbReference>
<name>A0A8J4V4L7_9MYCE</name>
<gene>
    <name evidence="4" type="ORF">CYY_005017</name>
</gene>
<dbReference type="SUPFAM" id="SSF81296">
    <property type="entry name" value="E set domains"/>
    <property type="match status" value="1"/>
</dbReference>
<feature type="domain" description="Chitin-binding type-4" evidence="3">
    <location>
        <begin position="21"/>
        <end position="229"/>
    </location>
</feature>
<dbReference type="InterPro" id="IPR051024">
    <property type="entry name" value="GlcNAc_Chitin_IntDeg"/>
</dbReference>